<comment type="caution">
    <text evidence="1">The sequence shown here is derived from an EMBL/GenBank/DDBJ whole genome shotgun (WGS) entry which is preliminary data.</text>
</comment>
<evidence type="ECO:0008006" key="2">
    <source>
        <dbReference type="Google" id="ProtNLM"/>
    </source>
</evidence>
<name>E6PQT0_9ZZZZ</name>
<dbReference type="EMBL" id="CABM01000042">
    <property type="protein sequence ID" value="CBH97285.1"/>
    <property type="molecule type" value="Genomic_DNA"/>
</dbReference>
<evidence type="ECO:0000313" key="1">
    <source>
        <dbReference type="EMBL" id="CBH97285.1"/>
    </source>
</evidence>
<sequence length="134" mass="14575">MNHSIRKTTPLRFALTSLAATAAFLTPAIAAACACGCGVFNPGLPGLPNTVYSTKISLQYDAMNQNETQHGSSVVSGDLNPDKQIKTNFFNLDIQHMFNRQWGVMAMIPDWDRHFVTDNNGTVGQTDQSQGVSQ</sequence>
<organism evidence="1">
    <name type="scientific">mine drainage metagenome</name>
    <dbReference type="NCBI Taxonomy" id="410659"/>
    <lineage>
        <taxon>unclassified sequences</taxon>
        <taxon>metagenomes</taxon>
        <taxon>ecological metagenomes</taxon>
    </lineage>
</organism>
<proteinExistence type="predicted"/>
<accession>E6PQT0</accession>
<reference evidence="1" key="1">
    <citation type="submission" date="2009-10" db="EMBL/GenBank/DDBJ databases">
        <title>Diversity of trophic interactions inside an arsenic-rich microbial ecosystem.</title>
        <authorList>
            <person name="Bertin P.N."/>
            <person name="Heinrich-Salmeron A."/>
            <person name="Pelletier E."/>
            <person name="Goulhen-Chollet F."/>
            <person name="Arsene-Ploetze F."/>
            <person name="Gallien S."/>
            <person name="Calteau A."/>
            <person name="Vallenet D."/>
            <person name="Casiot C."/>
            <person name="Chane-Woon-Ming B."/>
            <person name="Giloteaux L."/>
            <person name="Barakat M."/>
            <person name="Bonnefoy V."/>
            <person name="Bruneel O."/>
            <person name="Chandler M."/>
            <person name="Cleiss J."/>
            <person name="Duran R."/>
            <person name="Elbaz-Poulichet F."/>
            <person name="Fonknechten N."/>
            <person name="Lauga B."/>
            <person name="Mornico D."/>
            <person name="Ortet P."/>
            <person name="Schaeffer C."/>
            <person name="Siguier P."/>
            <person name="Alexander Thil Smith A."/>
            <person name="Van Dorsselaer A."/>
            <person name="Weissenbach J."/>
            <person name="Medigue C."/>
            <person name="Le Paslier D."/>
        </authorList>
    </citation>
    <scope>NUCLEOTIDE SEQUENCE</scope>
</reference>
<protein>
    <recommendedName>
        <fullName evidence="2">Lipoprotein</fullName>
    </recommendedName>
</protein>
<gene>
    <name evidence="1" type="ORF">CARN2_2757</name>
</gene>
<dbReference type="PROSITE" id="PS51257">
    <property type="entry name" value="PROKAR_LIPOPROTEIN"/>
    <property type="match status" value="1"/>
</dbReference>
<dbReference type="AlphaFoldDB" id="E6PQT0"/>